<dbReference type="EMBL" id="JAQQWL010000006">
    <property type="protein sequence ID" value="KAK8070330.1"/>
    <property type="molecule type" value="Genomic_DNA"/>
</dbReference>
<dbReference type="RefSeq" id="XP_066717624.1">
    <property type="nucleotide sequence ID" value="XM_066858355.1"/>
</dbReference>
<gene>
    <name evidence="2" type="ORF">PG994_006946</name>
</gene>
<feature type="signal peptide" evidence="1">
    <location>
        <begin position="1"/>
        <end position="18"/>
    </location>
</feature>
<keyword evidence="3" id="KW-1185">Reference proteome</keyword>
<accession>A0ABR1VGG8</accession>
<evidence type="ECO:0000313" key="2">
    <source>
        <dbReference type="EMBL" id="KAK8070330.1"/>
    </source>
</evidence>
<reference evidence="2 3" key="1">
    <citation type="submission" date="2023-01" db="EMBL/GenBank/DDBJ databases">
        <title>Analysis of 21 Apiospora genomes using comparative genomics revels a genus with tremendous synthesis potential of carbohydrate active enzymes and secondary metabolites.</title>
        <authorList>
            <person name="Sorensen T."/>
        </authorList>
    </citation>
    <scope>NUCLEOTIDE SEQUENCE [LARGE SCALE GENOMIC DNA]</scope>
    <source>
        <strain evidence="2 3">CBS 135458</strain>
    </source>
</reference>
<evidence type="ECO:0000313" key="3">
    <source>
        <dbReference type="Proteomes" id="UP001480595"/>
    </source>
</evidence>
<evidence type="ECO:0000256" key="1">
    <source>
        <dbReference type="SAM" id="SignalP"/>
    </source>
</evidence>
<feature type="chain" id="PRO_5047482535" evidence="1">
    <location>
        <begin position="19"/>
        <end position="313"/>
    </location>
</feature>
<keyword evidence="1" id="KW-0732">Signal</keyword>
<organism evidence="2 3">
    <name type="scientific">Apiospora phragmitis</name>
    <dbReference type="NCBI Taxonomy" id="2905665"/>
    <lineage>
        <taxon>Eukaryota</taxon>
        <taxon>Fungi</taxon>
        <taxon>Dikarya</taxon>
        <taxon>Ascomycota</taxon>
        <taxon>Pezizomycotina</taxon>
        <taxon>Sordariomycetes</taxon>
        <taxon>Xylariomycetidae</taxon>
        <taxon>Amphisphaeriales</taxon>
        <taxon>Apiosporaceae</taxon>
        <taxon>Apiospora</taxon>
    </lineage>
</organism>
<dbReference type="GeneID" id="92091418"/>
<sequence length="313" mass="35878">MRLSLSLLVAFTIAGVAGRGVRVAYEKVFLFYAYGIDQLNPEDQRVIGIKCAEVIDDEKGGCKDPKSEDPKKEPPPKYIPCVGTDRIYDPVKKDMVETKRLCNLREFMSHIDKSKWFTQLPVPGGKGAQNNPTPPVDETAKRINDLKMDQNRYPAWRVIKDGTEFNKMIEDVADVVTRTKKSLSAADYEANKARFEGVTKALDQVSRTRYVDHSYYLIERLKRDIPEIDIKSEKTGFKQYVKAGDVERQVDSYEFMRQETIDANKDKIDDFEGKMQRVYDDFYANDKHAKEHIVVMQSFEMANNKIKDASCGT</sequence>
<protein>
    <submittedName>
        <fullName evidence="2">Uncharacterized protein</fullName>
    </submittedName>
</protein>
<name>A0ABR1VGG8_9PEZI</name>
<dbReference type="Proteomes" id="UP001480595">
    <property type="component" value="Unassembled WGS sequence"/>
</dbReference>
<proteinExistence type="predicted"/>
<comment type="caution">
    <text evidence="2">The sequence shown here is derived from an EMBL/GenBank/DDBJ whole genome shotgun (WGS) entry which is preliminary data.</text>
</comment>